<evidence type="ECO:0000313" key="4">
    <source>
        <dbReference type="EMBL" id="VDK44885.1"/>
    </source>
</evidence>
<dbReference type="Gene3D" id="3.30.1370.10">
    <property type="entry name" value="K Homology domain, type 1"/>
    <property type="match status" value="1"/>
</dbReference>
<dbReference type="PROSITE" id="PS50084">
    <property type="entry name" value="KH_TYPE_1"/>
    <property type="match status" value="1"/>
</dbReference>
<gene>
    <name evidence="4" type="ORF">CGOC_LOCUS409</name>
</gene>
<dbReference type="PANTHER" id="PTHR10288">
    <property type="entry name" value="KH DOMAIN CONTAINING RNA BINDING PROTEIN"/>
    <property type="match status" value="1"/>
</dbReference>
<organism evidence="4 5">
    <name type="scientific">Cylicostephanus goldi</name>
    <name type="common">Nematode worm</name>
    <dbReference type="NCBI Taxonomy" id="71465"/>
    <lineage>
        <taxon>Eukaryota</taxon>
        <taxon>Metazoa</taxon>
        <taxon>Ecdysozoa</taxon>
        <taxon>Nematoda</taxon>
        <taxon>Chromadorea</taxon>
        <taxon>Rhabditida</taxon>
        <taxon>Rhabditina</taxon>
        <taxon>Rhabditomorpha</taxon>
        <taxon>Strongyloidea</taxon>
        <taxon>Strongylidae</taxon>
        <taxon>Cylicostephanus</taxon>
    </lineage>
</organism>
<feature type="domain" description="K Homology" evidence="3">
    <location>
        <begin position="18"/>
        <end position="89"/>
    </location>
</feature>
<keyword evidence="1" id="KW-0677">Repeat</keyword>
<keyword evidence="5" id="KW-1185">Reference proteome</keyword>
<evidence type="ECO:0000256" key="2">
    <source>
        <dbReference type="PROSITE-ProRule" id="PRU00117"/>
    </source>
</evidence>
<keyword evidence="2" id="KW-0694">RNA-binding</keyword>
<name>A0A3P6QW08_CYLGO</name>
<evidence type="ECO:0000256" key="1">
    <source>
        <dbReference type="ARBA" id="ARBA00022737"/>
    </source>
</evidence>
<sequence>MNTGMRAGPDFKRQPLINAKLCRVTIPSDLGGTIIGRGGDRINRIRDESGAQIQLEPSTGQEERVITITGTQTQIHASKVVKVVTGKSTPL</sequence>
<proteinExistence type="predicted"/>
<dbReference type="Pfam" id="PF00013">
    <property type="entry name" value="KH_1"/>
    <property type="match status" value="1"/>
</dbReference>
<evidence type="ECO:0000259" key="3">
    <source>
        <dbReference type="SMART" id="SM00322"/>
    </source>
</evidence>
<dbReference type="InterPro" id="IPR036612">
    <property type="entry name" value="KH_dom_type_1_sf"/>
</dbReference>
<dbReference type="SMART" id="SM00322">
    <property type="entry name" value="KH"/>
    <property type="match status" value="1"/>
</dbReference>
<protein>
    <recommendedName>
        <fullName evidence="3">K Homology domain-containing protein</fullName>
    </recommendedName>
</protein>
<dbReference type="InterPro" id="IPR004088">
    <property type="entry name" value="KH_dom_type_1"/>
</dbReference>
<dbReference type="InterPro" id="IPR004087">
    <property type="entry name" value="KH_dom"/>
</dbReference>
<dbReference type="GO" id="GO:0003723">
    <property type="term" value="F:RNA binding"/>
    <property type="evidence" value="ECO:0007669"/>
    <property type="project" value="UniProtKB-UniRule"/>
</dbReference>
<dbReference type="AlphaFoldDB" id="A0A3P6QW08"/>
<evidence type="ECO:0000313" key="5">
    <source>
        <dbReference type="Proteomes" id="UP000271889"/>
    </source>
</evidence>
<accession>A0A3P6QW08</accession>
<dbReference type="SUPFAM" id="SSF54791">
    <property type="entry name" value="Eukaryotic type KH-domain (KH-domain type I)"/>
    <property type="match status" value="1"/>
</dbReference>
<dbReference type="EMBL" id="UYRV01000556">
    <property type="protein sequence ID" value="VDK44885.1"/>
    <property type="molecule type" value="Genomic_DNA"/>
</dbReference>
<dbReference type="OrthoDB" id="1937934at2759"/>
<reference evidence="4 5" key="1">
    <citation type="submission" date="2018-11" db="EMBL/GenBank/DDBJ databases">
        <authorList>
            <consortium name="Pathogen Informatics"/>
        </authorList>
    </citation>
    <scope>NUCLEOTIDE SEQUENCE [LARGE SCALE GENOMIC DNA]</scope>
</reference>
<dbReference type="Proteomes" id="UP000271889">
    <property type="component" value="Unassembled WGS sequence"/>
</dbReference>